<accession>A0A4R1G197</accession>
<evidence type="ECO:0000259" key="1">
    <source>
        <dbReference type="Pfam" id="PF10022"/>
    </source>
</evidence>
<dbReference type="Proteomes" id="UP000294702">
    <property type="component" value="Unassembled WGS sequence"/>
</dbReference>
<dbReference type="AlphaFoldDB" id="A0A4R1G197"/>
<dbReference type="EMBL" id="SMFT01000002">
    <property type="protein sequence ID" value="TCJ98778.1"/>
    <property type="molecule type" value="Genomic_DNA"/>
</dbReference>
<comment type="caution">
    <text evidence="2">The sequence shown here is derived from an EMBL/GenBank/DDBJ whole genome shotgun (WGS) entry which is preliminary data.</text>
</comment>
<proteinExistence type="predicted"/>
<organism evidence="2 3">
    <name type="scientific">Volucribacter psittacicida</name>
    <dbReference type="NCBI Taxonomy" id="203482"/>
    <lineage>
        <taxon>Bacteria</taxon>
        <taxon>Pseudomonadati</taxon>
        <taxon>Pseudomonadota</taxon>
        <taxon>Gammaproteobacteria</taxon>
        <taxon>Pasteurellales</taxon>
        <taxon>Pasteurellaceae</taxon>
        <taxon>Volucribacter</taxon>
    </lineage>
</organism>
<sequence>MSENIRYNQRPRLAHEHPTWRDYCRFLWQNLCSLPKRKKAFNQLDRQLHQQFTQADFSSSQFDFLIDYFVQSFLHYADKDYARAYYPGFPSEQGIQSDSIEGVTRNLPLLAVFLRNRNPQHPLYCQVQQAVSQSFVAATDPKNPNYWGELGDYQQAVCEAADFALALWLSKKQVWATYSSAQQQQIIAWLKGINQVKTVDNNWHLFVLLVQFVIKDLTGEDHINWDRYQRIKEFYVGEGWFRDGAKGNFDYYNSWGFHYGLFWLDQINPDFDRTFIQQSAVDFCKKFKYLFSTQGFAFFGRSIPYRFAAPCALISTMIQQQKTDGQSKRVVAQLFTFFIKNGGIKAGNFTQGVFAQDRRLIDPYSGPASSLWSLRSLILLLYGAEQIHYWQTEQQPLAIEQGDYDIYIEPIQLRIIGTQQSQEVVAIFSHNQYSDIPITEGALVQQPCYYQWLETLFARSTRGKNNLLRKGVTCYSSRLNLYVKTDK</sequence>
<dbReference type="Pfam" id="PF10022">
    <property type="entry name" value="DUF2264"/>
    <property type="match status" value="1"/>
</dbReference>
<gene>
    <name evidence="2" type="ORF">EV694_1203</name>
</gene>
<evidence type="ECO:0000313" key="3">
    <source>
        <dbReference type="Proteomes" id="UP000294702"/>
    </source>
</evidence>
<dbReference type="RefSeq" id="WP_132690466.1">
    <property type="nucleotide sequence ID" value="NZ_SMFT01000002.1"/>
</dbReference>
<reference evidence="2 3" key="1">
    <citation type="submission" date="2019-03" db="EMBL/GenBank/DDBJ databases">
        <title>Genomic Encyclopedia of Type Strains, Phase IV (KMG-IV): sequencing the most valuable type-strain genomes for metagenomic binning, comparative biology and taxonomic classification.</title>
        <authorList>
            <person name="Goeker M."/>
        </authorList>
    </citation>
    <scope>NUCLEOTIDE SEQUENCE [LARGE SCALE GENOMIC DNA]</scope>
    <source>
        <strain evidence="2 3">DSM 15534</strain>
    </source>
</reference>
<protein>
    <recommendedName>
        <fullName evidence="1">DUF2264 domain-containing protein</fullName>
    </recommendedName>
</protein>
<keyword evidence="3" id="KW-1185">Reference proteome</keyword>
<dbReference type="InterPro" id="IPR049349">
    <property type="entry name" value="DUF2264_N"/>
</dbReference>
<dbReference type="OrthoDB" id="9813465at2"/>
<name>A0A4R1G197_9PAST</name>
<feature type="domain" description="DUF2264" evidence="1">
    <location>
        <begin position="65"/>
        <end position="396"/>
    </location>
</feature>
<evidence type="ECO:0000313" key="2">
    <source>
        <dbReference type="EMBL" id="TCJ98778.1"/>
    </source>
</evidence>
<dbReference type="PANTHER" id="PTHR35339:SF4">
    <property type="entry name" value="LINALOOL DEHYDRATASE_ISOMERASE DOMAIN-CONTAINING PROTEIN"/>
    <property type="match status" value="1"/>
</dbReference>
<dbReference type="InterPro" id="IPR016624">
    <property type="entry name" value="UCP014753"/>
</dbReference>
<dbReference type="PANTHER" id="PTHR35339">
    <property type="entry name" value="LINALOOL DEHYDRATASE_ISOMERASE DOMAIN-CONTAINING PROTEIN"/>
    <property type="match status" value="1"/>
</dbReference>